<feature type="coiled-coil region" evidence="3">
    <location>
        <begin position="84"/>
        <end position="111"/>
    </location>
</feature>
<evidence type="ECO:0000313" key="5">
    <source>
        <dbReference type="EMBL" id="KGE88439.1"/>
    </source>
</evidence>
<protein>
    <recommendedName>
        <fullName evidence="7">Molecular chaperone Skp</fullName>
    </recommendedName>
</protein>
<reference evidence="5 6" key="1">
    <citation type="journal article" date="2014" name="Int. J. Syst. Evol. Microbiol.">
        <title>Phaeodactylibacter xiamenensis gen. nov., sp. nov., a member of the family Saprospiraceae isolated from the marine alga Phaeodactylum tricornutum.</title>
        <authorList>
            <person name="Chen Z.Jr."/>
            <person name="Lei X."/>
            <person name="Lai Q."/>
            <person name="Li Y."/>
            <person name="Zhang B."/>
            <person name="Zhang J."/>
            <person name="Zhang H."/>
            <person name="Yang L."/>
            <person name="Zheng W."/>
            <person name="Tian Y."/>
            <person name="Yu Z."/>
            <person name="Xu H.Jr."/>
            <person name="Zheng T."/>
        </authorList>
    </citation>
    <scope>NUCLEOTIDE SEQUENCE [LARGE SCALE GENOMIC DNA]</scope>
    <source>
        <strain evidence="5 6">KD52</strain>
    </source>
</reference>
<dbReference type="STRING" id="1524460.IX84_09705"/>
<dbReference type="SUPFAM" id="SSF111384">
    <property type="entry name" value="OmpH-like"/>
    <property type="match status" value="1"/>
</dbReference>
<dbReference type="GO" id="GO:0051082">
    <property type="term" value="F:unfolded protein binding"/>
    <property type="evidence" value="ECO:0007669"/>
    <property type="project" value="InterPro"/>
</dbReference>
<dbReference type="EMBL" id="JPOS01000019">
    <property type="protein sequence ID" value="KGE88439.1"/>
    <property type="molecule type" value="Genomic_DNA"/>
</dbReference>
<evidence type="ECO:0000256" key="3">
    <source>
        <dbReference type="SAM" id="Coils"/>
    </source>
</evidence>
<dbReference type="Gene3D" id="3.30.910.20">
    <property type="entry name" value="Skp domain"/>
    <property type="match status" value="1"/>
</dbReference>
<dbReference type="InterPro" id="IPR005632">
    <property type="entry name" value="Chaperone_Skp"/>
</dbReference>
<evidence type="ECO:0000256" key="1">
    <source>
        <dbReference type="ARBA" id="ARBA00009091"/>
    </source>
</evidence>
<evidence type="ECO:0000313" key="6">
    <source>
        <dbReference type="Proteomes" id="UP000029736"/>
    </source>
</evidence>
<keyword evidence="3" id="KW-0175">Coiled coil</keyword>
<dbReference type="Pfam" id="PF03938">
    <property type="entry name" value="OmpH"/>
    <property type="match status" value="1"/>
</dbReference>
<feature type="chain" id="PRO_5001939953" description="Molecular chaperone Skp" evidence="4">
    <location>
        <begin position="21"/>
        <end position="166"/>
    </location>
</feature>
<feature type="signal peptide" evidence="4">
    <location>
        <begin position="1"/>
        <end position="20"/>
    </location>
</feature>
<dbReference type="PANTHER" id="PTHR35089">
    <property type="entry name" value="CHAPERONE PROTEIN SKP"/>
    <property type="match status" value="1"/>
</dbReference>
<dbReference type="GO" id="GO:0005829">
    <property type="term" value="C:cytosol"/>
    <property type="evidence" value="ECO:0007669"/>
    <property type="project" value="TreeGrafter"/>
</dbReference>
<dbReference type="InterPro" id="IPR024930">
    <property type="entry name" value="Skp_dom_sf"/>
</dbReference>
<keyword evidence="2 4" id="KW-0732">Signal</keyword>
<evidence type="ECO:0000256" key="2">
    <source>
        <dbReference type="ARBA" id="ARBA00022729"/>
    </source>
</evidence>
<evidence type="ECO:0008006" key="7">
    <source>
        <dbReference type="Google" id="ProtNLM"/>
    </source>
</evidence>
<dbReference type="AlphaFoldDB" id="A0A098S797"/>
<organism evidence="5 6">
    <name type="scientific">Phaeodactylibacter xiamenensis</name>
    <dbReference type="NCBI Taxonomy" id="1524460"/>
    <lineage>
        <taxon>Bacteria</taxon>
        <taxon>Pseudomonadati</taxon>
        <taxon>Bacteroidota</taxon>
        <taxon>Saprospiria</taxon>
        <taxon>Saprospirales</taxon>
        <taxon>Haliscomenobacteraceae</taxon>
        <taxon>Phaeodactylibacter</taxon>
    </lineage>
</organism>
<proteinExistence type="inferred from homology"/>
<sequence>MKSYILFAAFLFLTPALSMAQKYGHLNFGNLISSLEETKAADSELEAFQKQLVTKGEEMAAAWQKEAQAFAQQVQGGTMTPKAQQETQAKLEKERDEILAYEQEVAQKVQAKRQELLEPLITRAEQAIQEVAKENGYVMIFDTSVFNAILFAEEADDVMELVKAKL</sequence>
<keyword evidence="6" id="KW-1185">Reference proteome</keyword>
<dbReference type="Proteomes" id="UP000029736">
    <property type="component" value="Unassembled WGS sequence"/>
</dbReference>
<name>A0A098S797_9BACT</name>
<comment type="similarity">
    <text evidence="1">Belongs to the Skp family.</text>
</comment>
<dbReference type="PANTHER" id="PTHR35089:SF1">
    <property type="entry name" value="CHAPERONE PROTEIN SKP"/>
    <property type="match status" value="1"/>
</dbReference>
<accession>A0A098S797</accession>
<gene>
    <name evidence="5" type="ORF">IX84_09705</name>
</gene>
<dbReference type="RefSeq" id="WP_044219163.1">
    <property type="nucleotide sequence ID" value="NZ_CAKZLC010000174.1"/>
</dbReference>
<dbReference type="SMART" id="SM00935">
    <property type="entry name" value="OmpH"/>
    <property type="match status" value="1"/>
</dbReference>
<comment type="caution">
    <text evidence="5">The sequence shown here is derived from an EMBL/GenBank/DDBJ whole genome shotgun (WGS) entry which is preliminary data.</text>
</comment>
<dbReference type="GO" id="GO:0050821">
    <property type="term" value="P:protein stabilization"/>
    <property type="evidence" value="ECO:0007669"/>
    <property type="project" value="TreeGrafter"/>
</dbReference>
<dbReference type="OrthoDB" id="1524711at2"/>
<evidence type="ECO:0000256" key="4">
    <source>
        <dbReference type="SAM" id="SignalP"/>
    </source>
</evidence>